<keyword evidence="2" id="KW-0812">Transmembrane</keyword>
<feature type="transmembrane region" description="Helical" evidence="2">
    <location>
        <begin position="318"/>
        <end position="339"/>
    </location>
</feature>
<evidence type="ECO:0000256" key="1">
    <source>
        <dbReference type="SAM" id="MobiDB-lite"/>
    </source>
</evidence>
<protein>
    <submittedName>
        <fullName evidence="3">Uncharacterized protein</fullName>
    </submittedName>
</protein>
<keyword evidence="4" id="KW-1185">Reference proteome</keyword>
<dbReference type="InParanoid" id="A0A165QNL5"/>
<accession>A0A165QNL5</accession>
<evidence type="ECO:0000313" key="4">
    <source>
        <dbReference type="Proteomes" id="UP000076761"/>
    </source>
</evidence>
<feature type="transmembrane region" description="Helical" evidence="2">
    <location>
        <begin position="425"/>
        <end position="450"/>
    </location>
</feature>
<dbReference type="Proteomes" id="UP000076761">
    <property type="component" value="Unassembled WGS sequence"/>
</dbReference>
<feature type="transmembrane region" description="Helical" evidence="2">
    <location>
        <begin position="457"/>
        <end position="476"/>
    </location>
</feature>
<evidence type="ECO:0000313" key="3">
    <source>
        <dbReference type="EMBL" id="KZT22666.1"/>
    </source>
</evidence>
<organism evidence="3 4">
    <name type="scientific">Neolentinus lepideus HHB14362 ss-1</name>
    <dbReference type="NCBI Taxonomy" id="1314782"/>
    <lineage>
        <taxon>Eukaryota</taxon>
        <taxon>Fungi</taxon>
        <taxon>Dikarya</taxon>
        <taxon>Basidiomycota</taxon>
        <taxon>Agaricomycotina</taxon>
        <taxon>Agaricomycetes</taxon>
        <taxon>Gloeophyllales</taxon>
        <taxon>Gloeophyllaceae</taxon>
        <taxon>Neolentinus</taxon>
    </lineage>
</organism>
<dbReference type="EMBL" id="KV425593">
    <property type="protein sequence ID" value="KZT22666.1"/>
    <property type="molecule type" value="Genomic_DNA"/>
</dbReference>
<feature type="region of interest" description="Disordered" evidence="1">
    <location>
        <begin position="127"/>
        <end position="194"/>
    </location>
</feature>
<dbReference type="AlphaFoldDB" id="A0A165QNL5"/>
<name>A0A165QNL5_9AGAM</name>
<keyword evidence="2" id="KW-0472">Membrane</keyword>
<dbReference type="STRING" id="1314782.A0A165QNL5"/>
<gene>
    <name evidence="3" type="ORF">NEOLEDRAFT_1243762</name>
</gene>
<feature type="compositionally biased region" description="Polar residues" evidence="1">
    <location>
        <begin position="127"/>
        <end position="136"/>
    </location>
</feature>
<reference evidence="3 4" key="1">
    <citation type="journal article" date="2016" name="Mol. Biol. Evol.">
        <title>Comparative Genomics of Early-Diverging Mushroom-Forming Fungi Provides Insights into the Origins of Lignocellulose Decay Capabilities.</title>
        <authorList>
            <person name="Nagy L.G."/>
            <person name="Riley R."/>
            <person name="Tritt A."/>
            <person name="Adam C."/>
            <person name="Daum C."/>
            <person name="Floudas D."/>
            <person name="Sun H."/>
            <person name="Yadav J.S."/>
            <person name="Pangilinan J."/>
            <person name="Larsson K.H."/>
            <person name="Matsuura K."/>
            <person name="Barry K."/>
            <person name="Labutti K."/>
            <person name="Kuo R."/>
            <person name="Ohm R.A."/>
            <person name="Bhattacharya S.S."/>
            <person name="Shirouzu T."/>
            <person name="Yoshinaga Y."/>
            <person name="Martin F.M."/>
            <person name="Grigoriev I.V."/>
            <person name="Hibbett D.S."/>
        </authorList>
    </citation>
    <scope>NUCLEOTIDE SEQUENCE [LARGE SCALE GENOMIC DNA]</scope>
    <source>
        <strain evidence="3 4">HHB14362 ss-1</strain>
    </source>
</reference>
<sequence>MVFTNNAHEQEWRLTVVRTHNVHQLKQEKSWRPIVQLAVDQQPFPEVMLGVDGQNPNLKTTHIIHDASHESRVVFEICCQAKTKKKQKRRTVLARASMTLGEILVRQDAKKLTEIKLTCQTSAIRRLSSNGSGNSTPTRHPHLHVRLLPPPSITLLPRRSTTSTDVSDSEEEPLTPSSDRALSETLSVASEPVEQPSLAAETVLRHRKRKPKGYHLFSGSECGSEDSRLSSGSFQIDAEETVPFLEPESPVRETFVGEHGIRHWIAGSFLPQYSPDRFSVLSQHGSSMLDIISPYQRLNDADGFEELERVMRDLQAEWNYAGASLIALAAIDATVFGLTPDSTFAIDSLAKRSVAAGGLAAGLGLAIDVWLILQYNCADPRKFQTRALGVFDNYISFCITCRLPTLCLFVSTCALLLFLCSVAFAVWPTASVVVCFVAGFLVVSQYLVWAIMRGVRAIWRGMVGIFMGSVTLWRGMWDVGGREKEEGERVEQKT</sequence>
<feature type="compositionally biased region" description="Polar residues" evidence="1">
    <location>
        <begin position="175"/>
        <end position="188"/>
    </location>
</feature>
<dbReference type="OrthoDB" id="2642524at2759"/>
<keyword evidence="2" id="KW-1133">Transmembrane helix</keyword>
<proteinExistence type="predicted"/>
<evidence type="ECO:0000256" key="2">
    <source>
        <dbReference type="SAM" id="Phobius"/>
    </source>
</evidence>
<feature type="transmembrane region" description="Helical" evidence="2">
    <location>
        <begin position="394"/>
        <end position="419"/>
    </location>
</feature>
<feature type="transmembrane region" description="Helical" evidence="2">
    <location>
        <begin position="354"/>
        <end position="373"/>
    </location>
</feature>